<gene>
    <name evidence="2" type="ORF">OLEA9_A021316</name>
</gene>
<protein>
    <submittedName>
        <fullName evidence="2">Uncharacterized protein</fullName>
    </submittedName>
</protein>
<feature type="region of interest" description="Disordered" evidence="1">
    <location>
        <begin position="43"/>
        <end position="115"/>
    </location>
</feature>
<reference evidence="2 3" key="1">
    <citation type="submission" date="2019-12" db="EMBL/GenBank/DDBJ databases">
        <authorList>
            <person name="Alioto T."/>
            <person name="Alioto T."/>
            <person name="Gomez Garrido J."/>
        </authorList>
    </citation>
    <scope>NUCLEOTIDE SEQUENCE [LARGE SCALE GENOMIC DNA]</scope>
</reference>
<dbReference type="EMBL" id="CACTIH010003907">
    <property type="protein sequence ID" value="CAA2987183.1"/>
    <property type="molecule type" value="Genomic_DNA"/>
</dbReference>
<organism evidence="2 3">
    <name type="scientific">Olea europaea subsp. europaea</name>
    <dbReference type="NCBI Taxonomy" id="158383"/>
    <lineage>
        <taxon>Eukaryota</taxon>
        <taxon>Viridiplantae</taxon>
        <taxon>Streptophyta</taxon>
        <taxon>Embryophyta</taxon>
        <taxon>Tracheophyta</taxon>
        <taxon>Spermatophyta</taxon>
        <taxon>Magnoliopsida</taxon>
        <taxon>eudicotyledons</taxon>
        <taxon>Gunneridae</taxon>
        <taxon>Pentapetalae</taxon>
        <taxon>asterids</taxon>
        <taxon>lamiids</taxon>
        <taxon>Lamiales</taxon>
        <taxon>Oleaceae</taxon>
        <taxon>Oleeae</taxon>
        <taxon>Olea</taxon>
    </lineage>
</organism>
<accession>A0A8S0S6C2</accession>
<dbReference type="Proteomes" id="UP000594638">
    <property type="component" value="Unassembled WGS sequence"/>
</dbReference>
<comment type="caution">
    <text evidence="2">The sequence shown here is derived from an EMBL/GenBank/DDBJ whole genome shotgun (WGS) entry which is preliminary data.</text>
</comment>
<sequence length="169" mass="18469">MEATKIANAARVTAEEKVAIATKAVAAAKSALELVDILSEEASSKEKNLKKNKTKKHDPIPTIYNKHKGVKNSKIDEELARKLHSANKSSPRISKKSSSSDLKNSKRKRVKRLTTKVHNGRSVLDGNQPSMSSGIATGLGRILIAVDLNTSKFKKIKIKKIDQMKVETG</sequence>
<proteinExistence type="predicted"/>
<dbReference type="PANTHER" id="PTHR35477">
    <property type="entry name" value="OS06G0728500 PROTEIN"/>
    <property type="match status" value="1"/>
</dbReference>
<feature type="compositionally biased region" description="Basic residues" evidence="1">
    <location>
        <begin position="105"/>
        <end position="115"/>
    </location>
</feature>
<feature type="compositionally biased region" description="Low complexity" evidence="1">
    <location>
        <begin position="88"/>
        <end position="102"/>
    </location>
</feature>
<evidence type="ECO:0000313" key="3">
    <source>
        <dbReference type="Proteomes" id="UP000594638"/>
    </source>
</evidence>
<dbReference type="PANTHER" id="PTHR35477:SF1">
    <property type="entry name" value="OS06G0728500 PROTEIN"/>
    <property type="match status" value="1"/>
</dbReference>
<evidence type="ECO:0000313" key="2">
    <source>
        <dbReference type="EMBL" id="CAA2987183.1"/>
    </source>
</evidence>
<dbReference type="AlphaFoldDB" id="A0A8S0S6C2"/>
<keyword evidence="3" id="KW-1185">Reference proteome</keyword>
<dbReference type="Gramene" id="OE9A021316T1">
    <property type="protein sequence ID" value="OE9A021316C1"/>
    <property type="gene ID" value="OE9A021316"/>
</dbReference>
<evidence type="ECO:0000256" key="1">
    <source>
        <dbReference type="SAM" id="MobiDB-lite"/>
    </source>
</evidence>
<name>A0A8S0S6C2_OLEEU</name>